<evidence type="ECO:0000313" key="10">
    <source>
        <dbReference type="Proteomes" id="UP000016660"/>
    </source>
</evidence>
<keyword evidence="5 7" id="KW-0472">Membrane</keyword>
<proteinExistence type="inferred from homology"/>
<keyword evidence="3 7" id="KW-0812">Transmembrane</keyword>
<sequence>MVINVYLKCQTNTIFTIGATMKSNSSSFIGEASGFIAEYAAWLYGCGATCDRIKKNVDRIVNKWNLESELLIMPGSIHLNVFDPTTNQSNVVIRRTPHTGISFYKNTHLSRLSWRIADGRMELSEARKVLQEIEKAPFTNKWAVLILTSFANLSFCRLFGGDLIAMIIVFVATFVGFKLKQILLEDGMNVKLVFLLCAFFSSVIATSGHIFGLGEKPEVALGTCVLYLIPGIPYINSISDLLTGQYLVAFNRFMDSMVLTFCLSVGLSVGILLMNLQLF</sequence>
<comment type="subcellular location">
    <subcellularLocation>
        <location evidence="1">Cell membrane</location>
        <topology evidence="1">Multi-pass membrane protein</topology>
    </subcellularLocation>
</comment>
<evidence type="ECO:0000256" key="5">
    <source>
        <dbReference type="ARBA" id="ARBA00023136"/>
    </source>
</evidence>
<evidence type="ECO:0000256" key="4">
    <source>
        <dbReference type="ARBA" id="ARBA00022989"/>
    </source>
</evidence>
<organism evidence="9 10">
    <name type="scientific">Prevotella disiens JCM 6334 = ATCC 29426</name>
    <dbReference type="NCBI Taxonomy" id="1235811"/>
    <lineage>
        <taxon>Bacteria</taxon>
        <taxon>Pseudomonadati</taxon>
        <taxon>Bacteroidota</taxon>
        <taxon>Bacteroidia</taxon>
        <taxon>Bacteroidales</taxon>
        <taxon>Prevotellaceae</taxon>
        <taxon>Prevotella</taxon>
    </lineage>
</organism>
<keyword evidence="2" id="KW-1003">Cell membrane</keyword>
<comment type="caution">
    <text evidence="9">The sequence shown here is derived from an EMBL/GenBank/DDBJ whole genome shotgun (WGS) entry which is preliminary data.</text>
</comment>
<feature type="transmembrane region" description="Helical" evidence="7">
    <location>
        <begin position="219"/>
        <end position="236"/>
    </location>
</feature>
<evidence type="ECO:0000256" key="2">
    <source>
        <dbReference type="ARBA" id="ARBA00022475"/>
    </source>
</evidence>
<evidence type="ECO:0000259" key="8">
    <source>
        <dbReference type="Pfam" id="PF06738"/>
    </source>
</evidence>
<reference evidence="9 10" key="1">
    <citation type="submission" date="2013-06" db="EMBL/GenBank/DDBJ databases">
        <authorList>
            <person name="Weinstock G."/>
            <person name="Sodergren E."/>
            <person name="Lobos E.A."/>
            <person name="Fulton L."/>
            <person name="Fulton R."/>
            <person name="Courtney L."/>
            <person name="Fronick C."/>
            <person name="O'Laughlin M."/>
            <person name="Godfrey J."/>
            <person name="Wilson R.M."/>
            <person name="Miner T."/>
            <person name="Farmer C."/>
            <person name="Delehaunty K."/>
            <person name="Cordes M."/>
            <person name="Minx P."/>
            <person name="Tomlinson C."/>
            <person name="Chen J."/>
            <person name="Wollam A."/>
            <person name="Pepin K.H."/>
            <person name="Bhonagiri V."/>
            <person name="Zhang X."/>
            <person name="Warren W."/>
            <person name="Mitreva M."/>
            <person name="Mardis E.R."/>
            <person name="Wilson R.K."/>
        </authorList>
    </citation>
    <scope>NUCLEOTIDE SEQUENCE [LARGE SCALE GENOMIC DNA]</scope>
    <source>
        <strain evidence="9 10">ATCC 29426</strain>
    </source>
</reference>
<feature type="transmembrane region" description="Helical" evidence="7">
    <location>
        <begin position="158"/>
        <end position="177"/>
    </location>
</feature>
<evidence type="ECO:0000313" key="9">
    <source>
        <dbReference type="EMBL" id="ERJ75476.1"/>
    </source>
</evidence>
<evidence type="ECO:0000256" key="1">
    <source>
        <dbReference type="ARBA" id="ARBA00004651"/>
    </source>
</evidence>
<dbReference type="PANTHER" id="PTHR34390:SF2">
    <property type="entry name" value="SUCCINATE TRANSPORTER SUBUNIT YJJP-RELATED"/>
    <property type="match status" value="1"/>
</dbReference>
<evidence type="ECO:0000256" key="6">
    <source>
        <dbReference type="ARBA" id="ARBA00034125"/>
    </source>
</evidence>
<dbReference type="PANTHER" id="PTHR34390">
    <property type="entry name" value="UPF0442 PROTEIN YJJB-RELATED"/>
    <property type="match status" value="1"/>
</dbReference>
<evidence type="ECO:0000256" key="3">
    <source>
        <dbReference type="ARBA" id="ARBA00022692"/>
    </source>
</evidence>
<keyword evidence="4 7" id="KW-1133">Transmembrane helix</keyword>
<name>A0ABN0NQT8_9BACT</name>
<feature type="transmembrane region" description="Helical" evidence="7">
    <location>
        <begin position="189"/>
        <end position="213"/>
    </location>
</feature>
<dbReference type="InterPro" id="IPR010619">
    <property type="entry name" value="ThrE-like_N"/>
</dbReference>
<dbReference type="Pfam" id="PF06738">
    <property type="entry name" value="ThrE"/>
    <property type="match status" value="1"/>
</dbReference>
<evidence type="ECO:0000256" key="7">
    <source>
        <dbReference type="SAM" id="Phobius"/>
    </source>
</evidence>
<dbReference type="Proteomes" id="UP000016660">
    <property type="component" value="Unassembled WGS sequence"/>
</dbReference>
<dbReference type="EMBL" id="AWUY01000170">
    <property type="protein sequence ID" value="ERJ75476.1"/>
    <property type="molecule type" value="Genomic_DNA"/>
</dbReference>
<accession>A0ABN0NQT8</accession>
<feature type="transmembrane region" description="Helical" evidence="7">
    <location>
        <begin position="257"/>
        <end position="278"/>
    </location>
</feature>
<protein>
    <recommendedName>
        <fullName evidence="8">Threonine/serine exporter-like N-terminal domain-containing protein</fullName>
    </recommendedName>
</protein>
<dbReference type="InterPro" id="IPR050539">
    <property type="entry name" value="ThrE_Dicarb/AminoAcid_Exp"/>
</dbReference>
<keyword evidence="10" id="KW-1185">Reference proteome</keyword>
<comment type="similarity">
    <text evidence="6">Belongs to the ThrE exporter (TC 2.A.79) family.</text>
</comment>
<feature type="domain" description="Threonine/serine exporter-like N-terminal" evidence="8">
    <location>
        <begin position="35"/>
        <end position="273"/>
    </location>
</feature>
<gene>
    <name evidence="9" type="ORF">HMPREF0653_01842</name>
</gene>